<evidence type="ECO:0000313" key="5">
    <source>
        <dbReference type="Proteomes" id="UP000580474"/>
    </source>
</evidence>
<dbReference type="GO" id="GO:0008270">
    <property type="term" value="F:zinc ion binding"/>
    <property type="evidence" value="ECO:0007669"/>
    <property type="project" value="InterPro"/>
</dbReference>
<accession>A0A840NR30</accession>
<reference evidence="4 5" key="1">
    <citation type="submission" date="2020-08" db="EMBL/GenBank/DDBJ databases">
        <title>Sequencing the genomes of 1000 actinobacteria strains.</title>
        <authorList>
            <person name="Klenk H.-P."/>
        </authorList>
    </citation>
    <scope>NUCLEOTIDE SEQUENCE [LARGE SCALE GENOMIC DNA]</scope>
    <source>
        <strain evidence="4 5">DSM 45582</strain>
    </source>
</reference>
<gene>
    <name evidence="4" type="ORF">BJ969_005513</name>
</gene>
<protein>
    <submittedName>
        <fullName evidence="4">NADPH2:quinone reductase</fullName>
        <ecNumber evidence="4">1.6.5.5</ecNumber>
    </submittedName>
</protein>
<keyword evidence="5" id="KW-1185">Reference proteome</keyword>
<dbReference type="PANTHER" id="PTHR48106">
    <property type="entry name" value="QUINONE OXIDOREDUCTASE PIG3-RELATED"/>
    <property type="match status" value="1"/>
</dbReference>
<dbReference type="Proteomes" id="UP000580474">
    <property type="component" value="Unassembled WGS sequence"/>
</dbReference>
<dbReference type="CDD" id="cd05276">
    <property type="entry name" value="p53_inducible_oxidoreductase"/>
    <property type="match status" value="1"/>
</dbReference>
<dbReference type="Pfam" id="PF08240">
    <property type="entry name" value="ADH_N"/>
    <property type="match status" value="1"/>
</dbReference>
<dbReference type="Gene3D" id="3.90.180.10">
    <property type="entry name" value="Medium-chain alcohol dehydrogenases, catalytic domain"/>
    <property type="match status" value="1"/>
</dbReference>
<dbReference type="NCBIfam" id="TIGR02824">
    <property type="entry name" value="quinone_pig3"/>
    <property type="match status" value="1"/>
</dbReference>
<dbReference type="SUPFAM" id="SSF50129">
    <property type="entry name" value="GroES-like"/>
    <property type="match status" value="1"/>
</dbReference>
<dbReference type="PROSITE" id="PS01162">
    <property type="entry name" value="QOR_ZETA_CRYSTAL"/>
    <property type="match status" value="1"/>
</dbReference>
<dbReference type="Gene3D" id="3.40.50.720">
    <property type="entry name" value="NAD(P)-binding Rossmann-like Domain"/>
    <property type="match status" value="1"/>
</dbReference>
<evidence type="ECO:0000313" key="4">
    <source>
        <dbReference type="EMBL" id="MBB5072425.1"/>
    </source>
</evidence>
<dbReference type="InterPro" id="IPR011032">
    <property type="entry name" value="GroES-like_sf"/>
</dbReference>
<evidence type="ECO:0000256" key="1">
    <source>
        <dbReference type="ARBA" id="ARBA00022857"/>
    </source>
</evidence>
<dbReference type="InterPro" id="IPR014189">
    <property type="entry name" value="Quinone_OxRdtase_PIG3"/>
</dbReference>
<dbReference type="InterPro" id="IPR013154">
    <property type="entry name" value="ADH-like_N"/>
</dbReference>
<dbReference type="InterPro" id="IPR002364">
    <property type="entry name" value="Quin_OxRdtase/zeta-crystal_CS"/>
</dbReference>
<dbReference type="SMART" id="SM00829">
    <property type="entry name" value="PKS_ER"/>
    <property type="match status" value="1"/>
</dbReference>
<dbReference type="EC" id="1.6.5.5" evidence="4"/>
<keyword evidence="2 4" id="KW-0560">Oxidoreductase</keyword>
<organism evidence="4 5">
    <name type="scientific">Saccharopolyspora gloriosae</name>
    <dbReference type="NCBI Taxonomy" id="455344"/>
    <lineage>
        <taxon>Bacteria</taxon>
        <taxon>Bacillati</taxon>
        <taxon>Actinomycetota</taxon>
        <taxon>Actinomycetes</taxon>
        <taxon>Pseudonocardiales</taxon>
        <taxon>Pseudonocardiaceae</taxon>
        <taxon>Saccharopolyspora</taxon>
    </lineage>
</organism>
<dbReference type="AlphaFoldDB" id="A0A840NR30"/>
<dbReference type="RefSeq" id="WP_184483777.1">
    <property type="nucleotide sequence ID" value="NZ_JACHIV010000001.1"/>
</dbReference>
<dbReference type="InterPro" id="IPR036291">
    <property type="entry name" value="NAD(P)-bd_dom_sf"/>
</dbReference>
<dbReference type="EMBL" id="JACHIV010000001">
    <property type="protein sequence ID" value="MBB5072425.1"/>
    <property type="molecule type" value="Genomic_DNA"/>
</dbReference>
<name>A0A840NR30_9PSEU</name>
<feature type="domain" description="Enoyl reductase (ER)" evidence="3">
    <location>
        <begin position="10"/>
        <end position="323"/>
    </location>
</feature>
<dbReference type="SUPFAM" id="SSF51735">
    <property type="entry name" value="NAD(P)-binding Rossmann-fold domains"/>
    <property type="match status" value="1"/>
</dbReference>
<dbReference type="InterPro" id="IPR020843">
    <property type="entry name" value="ER"/>
</dbReference>
<dbReference type="Pfam" id="PF00107">
    <property type="entry name" value="ADH_zinc_N"/>
    <property type="match status" value="1"/>
</dbReference>
<dbReference type="GO" id="GO:0003960">
    <property type="term" value="F:quinone reductase (NADPH) activity"/>
    <property type="evidence" value="ECO:0007669"/>
    <property type="project" value="UniProtKB-EC"/>
</dbReference>
<dbReference type="PANTHER" id="PTHR48106:SF8">
    <property type="entry name" value="OS02G0805600 PROTEIN"/>
    <property type="match status" value="1"/>
</dbReference>
<dbReference type="GO" id="GO:0070402">
    <property type="term" value="F:NADPH binding"/>
    <property type="evidence" value="ECO:0007669"/>
    <property type="project" value="TreeGrafter"/>
</dbReference>
<dbReference type="InterPro" id="IPR013149">
    <property type="entry name" value="ADH-like_C"/>
</dbReference>
<keyword evidence="1" id="KW-0521">NADP</keyword>
<comment type="caution">
    <text evidence="4">The sequence shown here is derived from an EMBL/GenBank/DDBJ whole genome shotgun (WGS) entry which is preliminary data.</text>
</comment>
<evidence type="ECO:0000256" key="2">
    <source>
        <dbReference type="ARBA" id="ARBA00023002"/>
    </source>
</evidence>
<evidence type="ECO:0000259" key="3">
    <source>
        <dbReference type="SMART" id="SM00829"/>
    </source>
</evidence>
<proteinExistence type="predicted"/>
<sequence length="326" mass="33731">MYAIAIREPGDPEVLEWTEQADPRPGPGEVLVDVAAAGVNRADLSQRQGNYPPPKGASEILGLECSGTVAELGEGVTGWQVGDEVCALLAGGGYAERVVVPAAQLLPVPDGVDLVDAAGLAEVSCTVWSNVVMEGGLTEGKLLLVHGGSGGIGTSAIQIGRALGARVAATAGAAESREFCRELGADPVISYRDEDFVEVVKGLGGADVVLDNMGASYLDRNLSALAPDGHLAVIGMQGGRKAELDLGRMLVKRLHISVLGLRGRPLDGPTGKAAIVADVREKLWPHVAAGRVRPIVHSRIPLPEASRAHSLLESGGVHGKILLTRS</sequence>